<dbReference type="AlphaFoldDB" id="A0AAD9DYI4"/>
<protein>
    <submittedName>
        <fullName evidence="2">Uncharacterized protein</fullName>
    </submittedName>
</protein>
<reference evidence="2" key="1">
    <citation type="submission" date="2023-03" db="EMBL/GenBank/DDBJ databases">
        <title>Electrophorus voltai genome.</title>
        <authorList>
            <person name="Bian C."/>
        </authorList>
    </citation>
    <scope>NUCLEOTIDE SEQUENCE</scope>
    <source>
        <strain evidence="2">CB-2022</strain>
        <tissue evidence="2">Muscle</tissue>
    </source>
</reference>
<proteinExistence type="predicted"/>
<name>A0AAD9DYI4_9TELE</name>
<sequence length="153" mass="16733">MCQWKKPAGRQALNSRKEARLLQTYTQAEEPHGKPTQQRADPEGQRGSSWTAGEEDRDKSGAARRSKGISAANAGQDCYRLARKADGSNLNSISFLQVKKGGRNPPMFLFPRGVHGGNRPSLQLARPEGMSPPQGSSPDSAQFYGFLLLMSLF</sequence>
<dbReference type="EMBL" id="JAROKS010000010">
    <property type="protein sequence ID" value="KAK1800280.1"/>
    <property type="molecule type" value="Genomic_DNA"/>
</dbReference>
<gene>
    <name evidence="2" type="ORF">P4O66_000327</name>
</gene>
<feature type="region of interest" description="Disordered" evidence="1">
    <location>
        <begin position="113"/>
        <end position="138"/>
    </location>
</feature>
<accession>A0AAD9DYI4</accession>
<dbReference type="Proteomes" id="UP001239994">
    <property type="component" value="Unassembled WGS sequence"/>
</dbReference>
<keyword evidence="3" id="KW-1185">Reference proteome</keyword>
<evidence type="ECO:0000313" key="3">
    <source>
        <dbReference type="Proteomes" id="UP001239994"/>
    </source>
</evidence>
<evidence type="ECO:0000256" key="1">
    <source>
        <dbReference type="SAM" id="MobiDB-lite"/>
    </source>
</evidence>
<evidence type="ECO:0000313" key="2">
    <source>
        <dbReference type="EMBL" id="KAK1800280.1"/>
    </source>
</evidence>
<feature type="region of interest" description="Disordered" evidence="1">
    <location>
        <begin position="1"/>
        <end position="77"/>
    </location>
</feature>
<organism evidence="2 3">
    <name type="scientific">Electrophorus voltai</name>
    <dbReference type="NCBI Taxonomy" id="2609070"/>
    <lineage>
        <taxon>Eukaryota</taxon>
        <taxon>Metazoa</taxon>
        <taxon>Chordata</taxon>
        <taxon>Craniata</taxon>
        <taxon>Vertebrata</taxon>
        <taxon>Euteleostomi</taxon>
        <taxon>Actinopterygii</taxon>
        <taxon>Neopterygii</taxon>
        <taxon>Teleostei</taxon>
        <taxon>Ostariophysi</taxon>
        <taxon>Gymnotiformes</taxon>
        <taxon>Gymnotoidei</taxon>
        <taxon>Gymnotidae</taxon>
        <taxon>Electrophorus</taxon>
    </lineage>
</organism>
<comment type="caution">
    <text evidence="2">The sequence shown here is derived from an EMBL/GenBank/DDBJ whole genome shotgun (WGS) entry which is preliminary data.</text>
</comment>